<evidence type="ECO:0000313" key="1">
    <source>
        <dbReference type="EMBL" id="ABR16716.1"/>
    </source>
</evidence>
<evidence type="ECO:0008006" key="2">
    <source>
        <dbReference type="Google" id="ProtNLM"/>
    </source>
</evidence>
<name>B8LM36_PICSI</name>
<dbReference type="AlphaFoldDB" id="B8LM36"/>
<organism evidence="1">
    <name type="scientific">Picea sitchensis</name>
    <name type="common">Sitka spruce</name>
    <name type="synonym">Pinus sitchensis</name>
    <dbReference type="NCBI Taxonomy" id="3332"/>
    <lineage>
        <taxon>Eukaryota</taxon>
        <taxon>Viridiplantae</taxon>
        <taxon>Streptophyta</taxon>
        <taxon>Embryophyta</taxon>
        <taxon>Tracheophyta</taxon>
        <taxon>Spermatophyta</taxon>
        <taxon>Pinopsida</taxon>
        <taxon>Pinidae</taxon>
        <taxon>Conifers I</taxon>
        <taxon>Pinales</taxon>
        <taxon>Pinaceae</taxon>
        <taxon>Picea</taxon>
    </lineage>
</organism>
<dbReference type="Pfam" id="PF03692">
    <property type="entry name" value="CxxCxxCC"/>
    <property type="match status" value="1"/>
</dbReference>
<sequence length="169" mass="19118">MNFMNTTVIDRPQSHESGIPVLAMAKMKKKQLNTKLKNGKGFETKQEEVTWACVSGCGACCKLAKGPSFAPPEDIFDDPDDIALYWSLIGSDGWCVNYDKVTRTCSIYNERPYFCRVKPDVFKKLYGIDENRFNKEACGSCRDTIKDVYGSKSPELEKFKKSIRNSRSA</sequence>
<reference evidence="1" key="1">
    <citation type="submission" date="2007-06" db="EMBL/GenBank/DDBJ databases">
        <title>Full length cDNA sequences from Sitka Spruce (Picea sitchensis).</title>
        <authorList>
            <person name="Ralph S.G."/>
            <person name="Chun H.E."/>
            <person name="Liao N."/>
            <person name="Ali J."/>
            <person name="Reid K."/>
            <person name="Kolosova N."/>
            <person name="Cooper N."/>
            <person name="Cullis C."/>
            <person name="Jancsik S."/>
            <person name="Moore R."/>
            <person name="Mayo M."/>
            <person name="Wagner S."/>
            <person name="Holt R.A."/>
            <person name="Jones S.J.M."/>
            <person name="Marra M.A."/>
            <person name="Ritland C.E."/>
            <person name="Ritland K."/>
            <person name="Bohlmann J."/>
        </authorList>
    </citation>
    <scope>NUCLEOTIDE SEQUENCE</scope>
    <source>
        <tissue evidence="1">Green portion of the leader tissue</tissue>
    </source>
</reference>
<dbReference type="PANTHER" id="PTHR36791:SF2">
    <property type="entry name" value="OS03G0363400 PROTEIN"/>
    <property type="match status" value="1"/>
</dbReference>
<proteinExistence type="evidence at transcript level"/>
<dbReference type="InterPro" id="IPR005358">
    <property type="entry name" value="Puta_zinc/iron-chelating_dom"/>
</dbReference>
<protein>
    <recommendedName>
        <fullName evidence="2">Zinc/iron-chelating domain-containing protein</fullName>
    </recommendedName>
</protein>
<dbReference type="EMBL" id="EF676835">
    <property type="protein sequence ID" value="ABR16716.1"/>
    <property type="molecule type" value="mRNA"/>
</dbReference>
<dbReference type="PANTHER" id="PTHR36791">
    <property type="entry name" value="OS03G0363400 PROTEIN"/>
    <property type="match status" value="1"/>
</dbReference>
<accession>B8LM36</accession>